<organism evidence="1 2">
    <name type="scientific">Paramecium tetraurelia</name>
    <dbReference type="NCBI Taxonomy" id="5888"/>
    <lineage>
        <taxon>Eukaryota</taxon>
        <taxon>Sar</taxon>
        <taxon>Alveolata</taxon>
        <taxon>Ciliophora</taxon>
        <taxon>Intramacronucleata</taxon>
        <taxon>Oligohymenophorea</taxon>
        <taxon>Peniculida</taxon>
        <taxon>Parameciidae</taxon>
        <taxon>Paramecium</taxon>
    </lineage>
</organism>
<dbReference type="GeneID" id="5044342"/>
<evidence type="ECO:0000313" key="1">
    <source>
        <dbReference type="EMBL" id="CAK91160.1"/>
    </source>
</evidence>
<reference evidence="1 2" key="1">
    <citation type="journal article" date="2006" name="Nature">
        <title>Global trends of whole-genome duplications revealed by the ciliate Paramecium tetraurelia.</title>
        <authorList>
            <consortium name="Genoscope"/>
            <person name="Aury J.-M."/>
            <person name="Jaillon O."/>
            <person name="Duret L."/>
            <person name="Noel B."/>
            <person name="Jubin C."/>
            <person name="Porcel B.M."/>
            <person name="Segurens B."/>
            <person name="Daubin V."/>
            <person name="Anthouard V."/>
            <person name="Aiach N."/>
            <person name="Arnaiz O."/>
            <person name="Billaut A."/>
            <person name="Beisson J."/>
            <person name="Blanc I."/>
            <person name="Bouhouche K."/>
            <person name="Camara F."/>
            <person name="Duharcourt S."/>
            <person name="Guigo R."/>
            <person name="Gogendeau D."/>
            <person name="Katinka M."/>
            <person name="Keller A.-M."/>
            <person name="Kissmehl R."/>
            <person name="Klotz C."/>
            <person name="Koll F."/>
            <person name="Le Moue A."/>
            <person name="Lepere C."/>
            <person name="Malinsky S."/>
            <person name="Nowacki M."/>
            <person name="Nowak J.K."/>
            <person name="Plattner H."/>
            <person name="Poulain J."/>
            <person name="Ruiz F."/>
            <person name="Serrano V."/>
            <person name="Zagulski M."/>
            <person name="Dessen P."/>
            <person name="Betermier M."/>
            <person name="Weissenbach J."/>
            <person name="Scarpelli C."/>
            <person name="Schachter V."/>
            <person name="Sperling L."/>
            <person name="Meyer E."/>
            <person name="Cohen J."/>
            <person name="Wincker P."/>
        </authorList>
    </citation>
    <scope>NUCLEOTIDE SEQUENCE [LARGE SCALE GENOMIC DNA]</scope>
    <source>
        <strain evidence="1 2">Stock d4-2</strain>
    </source>
</reference>
<protein>
    <submittedName>
        <fullName evidence="1">Uncharacterized protein</fullName>
    </submittedName>
</protein>
<dbReference type="KEGG" id="ptm:GSPATT00023888001"/>
<dbReference type="Proteomes" id="UP000000600">
    <property type="component" value="Unassembled WGS sequence"/>
</dbReference>
<dbReference type="InParanoid" id="A0E793"/>
<gene>
    <name evidence="1" type="ORF">GSPATT00023888001</name>
</gene>
<keyword evidence="2" id="KW-1185">Reference proteome</keyword>
<sequence length="58" mass="6617">MYTKVSLSKGIQRLTSNSFSIPLIKQQSISSSLSQIQKKINRITYFCTHPLIKFVLSL</sequence>
<dbReference type="EMBL" id="CT868661">
    <property type="protein sequence ID" value="CAK91160.1"/>
    <property type="molecule type" value="Genomic_DNA"/>
</dbReference>
<dbReference type="AlphaFoldDB" id="A0E793"/>
<proteinExistence type="predicted"/>
<dbReference type="RefSeq" id="XP_001458557.1">
    <property type="nucleotide sequence ID" value="XM_001458520.1"/>
</dbReference>
<accession>A0E793</accession>
<name>A0E793_PARTE</name>
<dbReference type="HOGENOM" id="CLU_2983213_0_0_1"/>
<evidence type="ECO:0000313" key="2">
    <source>
        <dbReference type="Proteomes" id="UP000000600"/>
    </source>
</evidence>